<comment type="caution">
    <text evidence="1">The sequence shown here is derived from an EMBL/GenBank/DDBJ whole genome shotgun (WGS) entry which is preliminary data.</text>
</comment>
<feature type="non-terminal residue" evidence="1">
    <location>
        <position position="1"/>
    </location>
</feature>
<keyword evidence="2" id="KW-1185">Reference proteome</keyword>
<evidence type="ECO:0000313" key="2">
    <source>
        <dbReference type="Proteomes" id="UP000799777"/>
    </source>
</evidence>
<feature type="non-terminal residue" evidence="1">
    <location>
        <position position="149"/>
    </location>
</feature>
<evidence type="ECO:0000313" key="1">
    <source>
        <dbReference type="EMBL" id="KAF2029143.1"/>
    </source>
</evidence>
<name>A0A9P4H6P4_9PLEO</name>
<protein>
    <submittedName>
        <fullName evidence="1">Uncharacterized protein</fullName>
    </submittedName>
</protein>
<gene>
    <name evidence="1" type="ORF">EK21DRAFT_38935</name>
</gene>
<accession>A0A9P4H6P4</accession>
<dbReference type="OrthoDB" id="437457at2759"/>
<dbReference type="AlphaFoldDB" id="A0A9P4H6P4"/>
<sequence>PKSTLQLDSEISTPIADKIGMPLIVRKFPPAIVWRDDRRPCRIKNSRARLFNPPHQSINTGSLIVVRKDGKPLHPVHIHALFGYTVTAMKQPSHPDSASITADMLLSSRIDQISKEGFEKWYAKMWQTGLVKRGFVPSPFEITEDLEDD</sequence>
<proteinExistence type="predicted"/>
<organism evidence="1 2">
    <name type="scientific">Setomelanomma holmii</name>
    <dbReference type="NCBI Taxonomy" id="210430"/>
    <lineage>
        <taxon>Eukaryota</taxon>
        <taxon>Fungi</taxon>
        <taxon>Dikarya</taxon>
        <taxon>Ascomycota</taxon>
        <taxon>Pezizomycotina</taxon>
        <taxon>Dothideomycetes</taxon>
        <taxon>Pleosporomycetidae</taxon>
        <taxon>Pleosporales</taxon>
        <taxon>Pleosporineae</taxon>
        <taxon>Phaeosphaeriaceae</taxon>
        <taxon>Setomelanomma</taxon>
    </lineage>
</organism>
<reference evidence="1" key="1">
    <citation type="journal article" date="2020" name="Stud. Mycol.">
        <title>101 Dothideomycetes genomes: a test case for predicting lifestyles and emergence of pathogens.</title>
        <authorList>
            <person name="Haridas S."/>
            <person name="Albert R."/>
            <person name="Binder M."/>
            <person name="Bloem J."/>
            <person name="Labutti K."/>
            <person name="Salamov A."/>
            <person name="Andreopoulos B."/>
            <person name="Baker S."/>
            <person name="Barry K."/>
            <person name="Bills G."/>
            <person name="Bluhm B."/>
            <person name="Cannon C."/>
            <person name="Castanera R."/>
            <person name="Culley D."/>
            <person name="Daum C."/>
            <person name="Ezra D."/>
            <person name="Gonzalez J."/>
            <person name="Henrissat B."/>
            <person name="Kuo A."/>
            <person name="Liang C."/>
            <person name="Lipzen A."/>
            <person name="Lutzoni F."/>
            <person name="Magnuson J."/>
            <person name="Mondo S."/>
            <person name="Nolan M."/>
            <person name="Ohm R."/>
            <person name="Pangilinan J."/>
            <person name="Park H.-J."/>
            <person name="Ramirez L."/>
            <person name="Alfaro M."/>
            <person name="Sun H."/>
            <person name="Tritt A."/>
            <person name="Yoshinaga Y."/>
            <person name="Zwiers L.-H."/>
            <person name="Turgeon B."/>
            <person name="Goodwin S."/>
            <person name="Spatafora J."/>
            <person name="Crous P."/>
            <person name="Grigoriev I."/>
        </authorList>
    </citation>
    <scope>NUCLEOTIDE SEQUENCE</scope>
    <source>
        <strain evidence="1">CBS 110217</strain>
    </source>
</reference>
<dbReference type="EMBL" id="ML978204">
    <property type="protein sequence ID" value="KAF2029143.1"/>
    <property type="molecule type" value="Genomic_DNA"/>
</dbReference>
<dbReference type="Proteomes" id="UP000799777">
    <property type="component" value="Unassembled WGS sequence"/>
</dbReference>